<dbReference type="Gene3D" id="3.90.550.10">
    <property type="entry name" value="Spore Coat Polysaccharide Biosynthesis Protein SpsA, Chain A"/>
    <property type="match status" value="1"/>
</dbReference>
<dbReference type="EMBL" id="JBHULU010000002">
    <property type="protein sequence ID" value="MFD2512663.1"/>
    <property type="molecule type" value="Genomic_DNA"/>
</dbReference>
<dbReference type="InterPro" id="IPR029044">
    <property type="entry name" value="Nucleotide-diphossugar_trans"/>
</dbReference>
<evidence type="ECO:0000313" key="2">
    <source>
        <dbReference type="Proteomes" id="UP001597544"/>
    </source>
</evidence>
<reference evidence="2" key="1">
    <citation type="journal article" date="2019" name="Int. J. Syst. Evol. Microbiol.">
        <title>The Global Catalogue of Microorganisms (GCM) 10K type strain sequencing project: providing services to taxonomists for standard genome sequencing and annotation.</title>
        <authorList>
            <consortium name="The Broad Institute Genomics Platform"/>
            <consortium name="The Broad Institute Genome Sequencing Center for Infectious Disease"/>
            <person name="Wu L."/>
            <person name="Ma J."/>
        </authorList>
    </citation>
    <scope>NUCLEOTIDE SEQUENCE [LARGE SCALE GENOMIC DNA]</scope>
    <source>
        <strain evidence="2">KCTC 42498</strain>
    </source>
</reference>
<comment type="caution">
    <text evidence="1">The sequence shown here is derived from an EMBL/GenBank/DDBJ whole genome shotgun (WGS) entry which is preliminary data.</text>
</comment>
<dbReference type="Proteomes" id="UP001597544">
    <property type="component" value="Unassembled WGS sequence"/>
</dbReference>
<dbReference type="RefSeq" id="WP_377502989.1">
    <property type="nucleotide sequence ID" value="NZ_JBHULU010000002.1"/>
</dbReference>
<gene>
    <name evidence="1" type="ORF">ACFSRY_02180</name>
</gene>
<proteinExistence type="predicted"/>
<keyword evidence="2" id="KW-1185">Reference proteome</keyword>
<dbReference type="SUPFAM" id="SSF53448">
    <property type="entry name" value="Nucleotide-diphospho-sugar transferases"/>
    <property type="match status" value="1"/>
</dbReference>
<evidence type="ECO:0000313" key="1">
    <source>
        <dbReference type="EMBL" id="MFD2512663.1"/>
    </source>
</evidence>
<keyword evidence="1" id="KW-0808">Transferase</keyword>
<protein>
    <submittedName>
        <fullName evidence="1">Nucleotide-diphospho-sugar transferase</fullName>
    </submittedName>
</protein>
<organism evidence="1 2">
    <name type="scientific">Pontibacter locisalis</name>
    <dbReference type="NCBI Taxonomy" id="1719035"/>
    <lineage>
        <taxon>Bacteria</taxon>
        <taxon>Pseudomonadati</taxon>
        <taxon>Bacteroidota</taxon>
        <taxon>Cytophagia</taxon>
        <taxon>Cytophagales</taxon>
        <taxon>Hymenobacteraceae</taxon>
        <taxon>Pontibacter</taxon>
    </lineage>
</organism>
<accession>A0ABW5IHB4</accession>
<dbReference type="GO" id="GO:0016740">
    <property type="term" value="F:transferase activity"/>
    <property type="evidence" value="ECO:0007669"/>
    <property type="project" value="UniProtKB-KW"/>
</dbReference>
<name>A0ABW5IHB4_9BACT</name>
<sequence length="311" mass="35848">MESNTSFIPPAALNTAVLFIVFNRLDTTRKVFQSIRSAKPPRLYVAADGARESREGEADKVQAVRNFILDNVDWDCDIKTLFRDKNIGCGAAVSGAITWFFEQEEMGIILEDDCLPSQSFYWYAEEALKKFKDHEDIYGITGDYRAPVNPAIAQNISLISFPLIWGWATWRRVWKQYDRSMKDWSGNINDIPLLQRASKETRRYFQRAFSKTAKGEINTWDYQFSYQILKRNAKFITPNKNMISNIGYGEGSTHLVNFDPVNNAVPVHEIAVDLSTFVDNNYDSWLCDHAFNRKSVSTRAFNKLLRVTFKK</sequence>